<evidence type="ECO:0000313" key="2">
    <source>
        <dbReference type="EMBL" id="RUO44116.1"/>
    </source>
</evidence>
<dbReference type="Proteomes" id="UP000286976">
    <property type="component" value="Unassembled WGS sequence"/>
</dbReference>
<dbReference type="OrthoDB" id="5616307at2"/>
<evidence type="ECO:0000313" key="3">
    <source>
        <dbReference type="Proteomes" id="UP000286976"/>
    </source>
</evidence>
<dbReference type="Pfam" id="PF07023">
    <property type="entry name" value="DUF1315"/>
    <property type="match status" value="1"/>
</dbReference>
<dbReference type="InterPro" id="IPR009749">
    <property type="entry name" value="DUF1315"/>
</dbReference>
<organism evidence="2 3">
    <name type="scientific">Aliidiomarina taiwanensis</name>
    <dbReference type="NCBI Taxonomy" id="946228"/>
    <lineage>
        <taxon>Bacteria</taxon>
        <taxon>Pseudomonadati</taxon>
        <taxon>Pseudomonadota</taxon>
        <taxon>Gammaproteobacteria</taxon>
        <taxon>Alteromonadales</taxon>
        <taxon>Idiomarinaceae</taxon>
        <taxon>Aliidiomarina</taxon>
    </lineage>
</organism>
<dbReference type="RefSeq" id="WP_126756513.1">
    <property type="nucleotide sequence ID" value="NZ_PIPQ01000001.1"/>
</dbReference>
<sequence length="105" mass="12320">MQYDDVLRAMTPEIYERMLSAVETGRWPDGQPLTDEQKENAMQLVMVYQAKRLNQTDHFSVNNQGELVMKSKRDMRDELRAKATSSKNDIARFQLNKSNHEDQEQ</sequence>
<feature type="region of interest" description="Disordered" evidence="1">
    <location>
        <begin position="81"/>
        <end position="105"/>
    </location>
</feature>
<name>A0A432X9X6_9GAMM</name>
<gene>
    <name evidence="2" type="ORF">CWE15_02810</name>
</gene>
<evidence type="ECO:0000256" key="1">
    <source>
        <dbReference type="SAM" id="MobiDB-lite"/>
    </source>
</evidence>
<dbReference type="EMBL" id="PIPQ01000001">
    <property type="protein sequence ID" value="RUO44116.1"/>
    <property type="molecule type" value="Genomic_DNA"/>
</dbReference>
<keyword evidence="3" id="KW-1185">Reference proteome</keyword>
<protein>
    <submittedName>
        <fullName evidence="2">DUF1315 domain-containing protein</fullName>
    </submittedName>
</protein>
<comment type="caution">
    <text evidence="2">The sequence shown here is derived from an EMBL/GenBank/DDBJ whole genome shotgun (WGS) entry which is preliminary data.</text>
</comment>
<proteinExistence type="predicted"/>
<accession>A0A432X9X6</accession>
<dbReference type="AlphaFoldDB" id="A0A432X9X6"/>
<reference evidence="2 3" key="1">
    <citation type="journal article" date="2011" name="Front. Microbiol.">
        <title>Genomic signatures of strain selection and enhancement in Bacillus atrophaeus var. globigii, a historical biowarfare simulant.</title>
        <authorList>
            <person name="Gibbons H.S."/>
            <person name="Broomall S.M."/>
            <person name="McNew L.A."/>
            <person name="Daligault H."/>
            <person name="Chapman C."/>
            <person name="Bruce D."/>
            <person name="Karavis M."/>
            <person name="Krepps M."/>
            <person name="McGregor P.A."/>
            <person name="Hong C."/>
            <person name="Park K.H."/>
            <person name="Akmal A."/>
            <person name="Feldman A."/>
            <person name="Lin J.S."/>
            <person name="Chang W.E."/>
            <person name="Higgs B.W."/>
            <person name="Demirev P."/>
            <person name="Lindquist J."/>
            <person name="Liem A."/>
            <person name="Fochler E."/>
            <person name="Read T.D."/>
            <person name="Tapia R."/>
            <person name="Johnson S."/>
            <person name="Bishop-Lilly K.A."/>
            <person name="Detter C."/>
            <person name="Han C."/>
            <person name="Sozhamannan S."/>
            <person name="Rosenzweig C.N."/>
            <person name="Skowronski E.W."/>
        </authorList>
    </citation>
    <scope>NUCLEOTIDE SEQUENCE [LARGE SCALE GENOMIC DNA]</scope>
    <source>
        <strain evidence="2 3">AIT1</strain>
    </source>
</reference>